<dbReference type="PANTHER" id="PTHR42709:SF11">
    <property type="entry name" value="DEDA FAMILY PROTEIN"/>
    <property type="match status" value="1"/>
</dbReference>
<dbReference type="Pfam" id="PF09335">
    <property type="entry name" value="VTT_dom"/>
    <property type="match status" value="1"/>
</dbReference>
<gene>
    <name evidence="3" type="ORF">ACERLL_12445</name>
</gene>
<proteinExistence type="predicted"/>
<feature type="transmembrane region" description="Helical" evidence="1">
    <location>
        <begin position="134"/>
        <end position="158"/>
    </location>
</feature>
<reference evidence="3 4" key="1">
    <citation type="submission" date="2024-08" db="EMBL/GenBank/DDBJ databases">
        <title>Whole-genome sequencing of halo(alkali)philic microorganisms from hypersaline lakes.</title>
        <authorList>
            <person name="Sorokin D.Y."/>
            <person name="Merkel A.Y."/>
            <person name="Messina E."/>
            <person name="Yakimov M."/>
        </authorList>
    </citation>
    <scope>NUCLEOTIDE SEQUENCE [LARGE SCALE GENOMIC DNA]</scope>
    <source>
        <strain evidence="3 4">Cl-TMA</strain>
    </source>
</reference>
<dbReference type="InterPro" id="IPR032816">
    <property type="entry name" value="VTT_dom"/>
</dbReference>
<dbReference type="EMBL" id="JBGUAW010000008">
    <property type="protein sequence ID" value="MFA9461633.1"/>
    <property type="molecule type" value="Genomic_DNA"/>
</dbReference>
<organism evidence="3 4">
    <name type="scientific">Thiohalorhabdus methylotrophus</name>
    <dbReference type="NCBI Taxonomy" id="3242694"/>
    <lineage>
        <taxon>Bacteria</taxon>
        <taxon>Pseudomonadati</taxon>
        <taxon>Pseudomonadota</taxon>
        <taxon>Gammaproteobacteria</taxon>
        <taxon>Thiohalorhabdales</taxon>
        <taxon>Thiohalorhabdaceae</taxon>
        <taxon>Thiohalorhabdus</taxon>
    </lineage>
</organism>
<keyword evidence="1" id="KW-1133">Transmembrane helix</keyword>
<keyword evidence="4" id="KW-1185">Reference proteome</keyword>
<dbReference type="InterPro" id="IPR051311">
    <property type="entry name" value="DedA_domain"/>
</dbReference>
<dbReference type="RefSeq" id="WP_373656417.1">
    <property type="nucleotide sequence ID" value="NZ_JBGUAW010000008.1"/>
</dbReference>
<keyword evidence="1" id="KW-0472">Membrane</keyword>
<evidence type="ECO:0000313" key="4">
    <source>
        <dbReference type="Proteomes" id="UP001575181"/>
    </source>
</evidence>
<evidence type="ECO:0000256" key="1">
    <source>
        <dbReference type="SAM" id="Phobius"/>
    </source>
</evidence>
<evidence type="ECO:0000259" key="2">
    <source>
        <dbReference type="Pfam" id="PF09335"/>
    </source>
</evidence>
<accession>A0ABV4TYK6</accession>
<protein>
    <submittedName>
        <fullName evidence="3">YqaA family protein</fullName>
    </submittedName>
</protein>
<evidence type="ECO:0000313" key="3">
    <source>
        <dbReference type="EMBL" id="MFA9461633.1"/>
    </source>
</evidence>
<dbReference type="Proteomes" id="UP001575181">
    <property type="component" value="Unassembled WGS sequence"/>
</dbReference>
<sequence>MIRRLVHWSLVKAGHPRAPLWLGTLSFAESSVFPVPPDVLMAPMALARPRKAWYFAALTTVTSVLGGLVGYLIGALLYQAVAEPLLAFYGAREEYARVVEWFGAYGGWAVFLAGLTPIPYKVFTIGAGSLQMPLLPFVVGSLAGRGLRFFVLAGIIRVGGERLYQQVERWSPAVFWTGLAALAGLVLYSFYSGG</sequence>
<comment type="caution">
    <text evidence="3">The sequence shown here is derived from an EMBL/GenBank/DDBJ whole genome shotgun (WGS) entry which is preliminary data.</text>
</comment>
<name>A0ABV4TYK6_9GAMM</name>
<feature type="transmembrane region" description="Helical" evidence="1">
    <location>
        <begin position="53"/>
        <end position="81"/>
    </location>
</feature>
<feature type="transmembrane region" description="Helical" evidence="1">
    <location>
        <begin position="101"/>
        <end position="122"/>
    </location>
</feature>
<feature type="transmembrane region" description="Helical" evidence="1">
    <location>
        <begin position="170"/>
        <end position="191"/>
    </location>
</feature>
<dbReference type="PANTHER" id="PTHR42709">
    <property type="entry name" value="ALKALINE PHOSPHATASE LIKE PROTEIN"/>
    <property type="match status" value="1"/>
</dbReference>
<keyword evidence="1" id="KW-0812">Transmembrane</keyword>
<feature type="domain" description="VTT" evidence="2">
    <location>
        <begin position="38"/>
        <end position="156"/>
    </location>
</feature>